<evidence type="ECO:0000313" key="3">
    <source>
        <dbReference type="EMBL" id="KAG9247682.1"/>
    </source>
</evidence>
<keyword evidence="4" id="KW-1185">Reference proteome</keyword>
<dbReference type="Proteomes" id="UP000887226">
    <property type="component" value="Unassembled WGS sequence"/>
</dbReference>
<name>A0A9P7Z9N0_9HELO</name>
<gene>
    <name evidence="3" type="ORF">BJ878DRAFT_145566</name>
</gene>
<accession>A0A9P7Z9N0</accession>
<evidence type="ECO:0000256" key="1">
    <source>
        <dbReference type="ARBA" id="ARBA00022679"/>
    </source>
</evidence>
<evidence type="ECO:0000256" key="2">
    <source>
        <dbReference type="ARBA" id="ARBA00022691"/>
    </source>
</evidence>
<dbReference type="InterPro" id="IPR051654">
    <property type="entry name" value="Meroterpenoid_MTases"/>
</dbReference>
<evidence type="ECO:0000313" key="4">
    <source>
        <dbReference type="Proteomes" id="UP000887226"/>
    </source>
</evidence>
<keyword evidence="2" id="KW-0949">S-adenosyl-L-methionine</keyword>
<sequence>MEYSPIFMYRRVPFPRPGYFAAAILCHHSRTPEEWKLEFLDLCCCFGQEMRRLAYDGLPVSSMYGAELGRDFFELGFNLFKDGETFTCNLIAADISALKAIARGRMAPSTSSMQEAFSICSAIRES</sequence>
<dbReference type="PANTHER" id="PTHR35897">
    <property type="entry name" value="METHYLTRANSFERASE AUSD"/>
    <property type="match status" value="1"/>
</dbReference>
<dbReference type="OrthoDB" id="2094832at2759"/>
<organism evidence="3 4">
    <name type="scientific">Calycina marina</name>
    <dbReference type="NCBI Taxonomy" id="1763456"/>
    <lineage>
        <taxon>Eukaryota</taxon>
        <taxon>Fungi</taxon>
        <taxon>Dikarya</taxon>
        <taxon>Ascomycota</taxon>
        <taxon>Pezizomycotina</taxon>
        <taxon>Leotiomycetes</taxon>
        <taxon>Helotiales</taxon>
        <taxon>Pezizellaceae</taxon>
        <taxon>Calycina</taxon>
    </lineage>
</organism>
<proteinExistence type="predicted"/>
<dbReference type="PANTHER" id="PTHR35897:SF1">
    <property type="entry name" value="METHYLTRANSFERASE AUSD"/>
    <property type="match status" value="1"/>
</dbReference>
<dbReference type="GO" id="GO:0016740">
    <property type="term" value="F:transferase activity"/>
    <property type="evidence" value="ECO:0007669"/>
    <property type="project" value="UniProtKB-KW"/>
</dbReference>
<comment type="caution">
    <text evidence="3">The sequence shown here is derived from an EMBL/GenBank/DDBJ whole genome shotgun (WGS) entry which is preliminary data.</text>
</comment>
<dbReference type="AlphaFoldDB" id="A0A9P7Z9N0"/>
<protein>
    <submittedName>
        <fullName evidence="3">Uncharacterized protein</fullName>
    </submittedName>
</protein>
<keyword evidence="1" id="KW-0808">Transferase</keyword>
<dbReference type="EMBL" id="MU253765">
    <property type="protein sequence ID" value="KAG9247682.1"/>
    <property type="molecule type" value="Genomic_DNA"/>
</dbReference>
<reference evidence="3" key="1">
    <citation type="journal article" date="2021" name="IMA Fungus">
        <title>Genomic characterization of three marine fungi, including Emericellopsis atlantica sp. nov. with signatures of a generalist lifestyle and marine biomass degradation.</title>
        <authorList>
            <person name="Hagestad O.C."/>
            <person name="Hou L."/>
            <person name="Andersen J.H."/>
            <person name="Hansen E.H."/>
            <person name="Altermark B."/>
            <person name="Li C."/>
            <person name="Kuhnert E."/>
            <person name="Cox R.J."/>
            <person name="Crous P.W."/>
            <person name="Spatafora J.W."/>
            <person name="Lail K."/>
            <person name="Amirebrahimi M."/>
            <person name="Lipzen A."/>
            <person name="Pangilinan J."/>
            <person name="Andreopoulos W."/>
            <person name="Hayes R.D."/>
            <person name="Ng V."/>
            <person name="Grigoriev I.V."/>
            <person name="Jackson S.A."/>
            <person name="Sutton T.D.S."/>
            <person name="Dobson A.D.W."/>
            <person name="Rama T."/>
        </authorList>
    </citation>
    <scope>NUCLEOTIDE SEQUENCE</scope>
    <source>
        <strain evidence="3">TRa3180A</strain>
    </source>
</reference>